<organism evidence="1 2">
    <name type="scientific">Mycoplasma haemofelis (strain Ohio2)</name>
    <dbReference type="NCBI Taxonomy" id="859194"/>
    <lineage>
        <taxon>Bacteria</taxon>
        <taxon>Bacillati</taxon>
        <taxon>Mycoplasmatota</taxon>
        <taxon>Mollicutes</taxon>
        <taxon>Mycoplasmataceae</taxon>
        <taxon>Mycoplasma</taxon>
    </lineage>
</organism>
<dbReference type="STRING" id="859194.MHF_0877"/>
<proteinExistence type="predicted"/>
<dbReference type="EMBL" id="CP002808">
    <property type="protein sequence ID" value="AEG73139.1"/>
    <property type="molecule type" value="Genomic_DNA"/>
</dbReference>
<dbReference type="BioCyc" id="MHAE859194:G1GR7-876-MONOMER"/>
<dbReference type="AlphaFoldDB" id="F6FIU1"/>
<dbReference type="KEGG" id="mhf:MHF_0877"/>
<name>F6FIU1_MYCHI</name>
<dbReference type="HOGENOM" id="CLU_098620_2_0_14"/>
<sequence length="210" mass="23871">MANPALVKFSAAALSTGGAGIVGWQIVNHLNKGEDKTEVYLTKQGRERASSSEEWEKIKGFYASEDQSELIPNIPKQNIQIDHIKNWCNKELSKPLKEQTAENLKLVETWCSKPRTLTEQITALGRAALNVDTEINSNPNKQTWENYANNYKTAGDTFKIQKKDNSNWVDFTASEATADIMKEWCKDKGSKQYKHSDDSLFKTYQKWCSQ</sequence>
<dbReference type="Proteomes" id="UP000007952">
    <property type="component" value="Chromosome"/>
</dbReference>
<evidence type="ECO:0000313" key="1">
    <source>
        <dbReference type="EMBL" id="AEG73139.1"/>
    </source>
</evidence>
<reference evidence="1 2" key="1">
    <citation type="journal article" date="2011" name="J. Bacteriol.">
        <title>Complete genome sequences of two hemotropic Mycoplasmas, Mycoplasma haemofelis strain Ohio2 and Mycoplasma suis strain Illinois.</title>
        <authorList>
            <person name="Messick J.B."/>
            <person name="Santos A.P."/>
            <person name="Guimaraes A.M."/>
        </authorList>
    </citation>
    <scope>NUCLEOTIDE SEQUENCE [LARGE SCALE GENOMIC DNA]</scope>
    <source>
        <strain evidence="1 2">Ohio2</strain>
    </source>
</reference>
<protein>
    <submittedName>
        <fullName evidence="1">Uncharacterized protein</fullName>
    </submittedName>
</protein>
<gene>
    <name evidence="1" type="ordered locus">MHF_0877</name>
</gene>
<reference key="2">
    <citation type="submission" date="2011-05" db="EMBL/GenBank/DDBJ databases">
        <title>The Genome of Mycoplasma haemofelis Strain Ohio2, a pathogenic hemoplasma of the cat.</title>
        <authorList>
            <person name="Santos A.P."/>
            <person name="Guimaraes A.M.S."/>
            <person name="SanMiguel P.J."/>
            <person name="Martin S.W."/>
            <person name="Messick J.B."/>
        </authorList>
    </citation>
    <scope>NUCLEOTIDE SEQUENCE</scope>
    <source>
        <strain>Ohio2</strain>
    </source>
</reference>
<evidence type="ECO:0000313" key="2">
    <source>
        <dbReference type="Proteomes" id="UP000007952"/>
    </source>
</evidence>
<accession>F6FIU1</accession>